<reference evidence="3" key="1">
    <citation type="submission" date="2021-01" db="EMBL/GenBank/DDBJ databases">
        <title>Whole genome shotgun sequence of Virgisporangium aliadipatigenens NBRC 105644.</title>
        <authorList>
            <person name="Komaki H."/>
            <person name="Tamura T."/>
        </authorList>
    </citation>
    <scope>NUCLEOTIDE SEQUENCE</scope>
    <source>
        <strain evidence="3">NBRC 105644</strain>
    </source>
</reference>
<proteinExistence type="predicted"/>
<dbReference type="RefSeq" id="WP_203901985.1">
    <property type="nucleotide sequence ID" value="NZ_BOPF01000021.1"/>
</dbReference>
<evidence type="ECO:0000256" key="1">
    <source>
        <dbReference type="SAM" id="MobiDB-lite"/>
    </source>
</evidence>
<evidence type="ECO:0000313" key="4">
    <source>
        <dbReference type="Proteomes" id="UP000619260"/>
    </source>
</evidence>
<sequence length="107" mass="11545">MTKADDDAGWRRPPAGTDSERAAQPAPAAPTRPPVEYSGPPPSNPPPANWRPPLVQRPVPPRQLPEQDHDRLDIEEQAARTLSQGIGMVAGAVLLVLMLILCARALF</sequence>
<dbReference type="Proteomes" id="UP000619260">
    <property type="component" value="Unassembled WGS sequence"/>
</dbReference>
<keyword evidence="2" id="KW-1133">Transmembrane helix</keyword>
<protein>
    <recommendedName>
        <fullName evidence="5">Translation initiation factor 2</fullName>
    </recommendedName>
</protein>
<evidence type="ECO:0000313" key="3">
    <source>
        <dbReference type="EMBL" id="GIJ48499.1"/>
    </source>
</evidence>
<feature type="compositionally biased region" description="Pro residues" evidence="1">
    <location>
        <begin position="27"/>
        <end position="50"/>
    </location>
</feature>
<organism evidence="3 4">
    <name type="scientific">Virgisporangium aliadipatigenens</name>
    <dbReference type="NCBI Taxonomy" id="741659"/>
    <lineage>
        <taxon>Bacteria</taxon>
        <taxon>Bacillati</taxon>
        <taxon>Actinomycetota</taxon>
        <taxon>Actinomycetes</taxon>
        <taxon>Micromonosporales</taxon>
        <taxon>Micromonosporaceae</taxon>
        <taxon>Virgisporangium</taxon>
    </lineage>
</organism>
<feature type="transmembrane region" description="Helical" evidence="2">
    <location>
        <begin position="86"/>
        <end position="106"/>
    </location>
</feature>
<feature type="compositionally biased region" description="Basic and acidic residues" evidence="1">
    <location>
        <begin position="1"/>
        <end position="10"/>
    </location>
</feature>
<comment type="caution">
    <text evidence="3">The sequence shown here is derived from an EMBL/GenBank/DDBJ whole genome shotgun (WGS) entry which is preliminary data.</text>
</comment>
<feature type="region of interest" description="Disordered" evidence="1">
    <location>
        <begin position="1"/>
        <end position="73"/>
    </location>
</feature>
<keyword evidence="4" id="KW-1185">Reference proteome</keyword>
<gene>
    <name evidence="3" type="ORF">Val02_53850</name>
</gene>
<accession>A0A8J3YMY8</accession>
<dbReference type="EMBL" id="BOPF01000021">
    <property type="protein sequence ID" value="GIJ48499.1"/>
    <property type="molecule type" value="Genomic_DNA"/>
</dbReference>
<keyword evidence="2" id="KW-0472">Membrane</keyword>
<dbReference type="AlphaFoldDB" id="A0A8J3YMY8"/>
<keyword evidence="2" id="KW-0812">Transmembrane</keyword>
<name>A0A8J3YMY8_9ACTN</name>
<evidence type="ECO:0008006" key="5">
    <source>
        <dbReference type="Google" id="ProtNLM"/>
    </source>
</evidence>
<evidence type="ECO:0000256" key="2">
    <source>
        <dbReference type="SAM" id="Phobius"/>
    </source>
</evidence>